<name>A0A3S0WCE3_9GAMM</name>
<proteinExistence type="predicted"/>
<dbReference type="EMBL" id="RZHF01000004">
    <property type="protein sequence ID" value="RUR34488.1"/>
    <property type="molecule type" value="Genomic_DNA"/>
</dbReference>
<dbReference type="AlphaFoldDB" id="A0A3S0WCE3"/>
<accession>A0A3S0WCE3</accession>
<reference evidence="1 2" key="1">
    <citation type="submission" date="2018-12" db="EMBL/GenBank/DDBJ databases">
        <title>three novel Halomonas strain isolated from plants.</title>
        <authorList>
            <person name="Sun C."/>
        </authorList>
    </citation>
    <scope>NUCLEOTIDE SEQUENCE [LARGE SCALE GENOMIC DNA]</scope>
    <source>
        <strain evidence="1 2">JCM 18142</strain>
    </source>
</reference>
<comment type="caution">
    <text evidence="1">The sequence shown here is derived from an EMBL/GenBank/DDBJ whole genome shotgun (WGS) entry which is preliminary data.</text>
</comment>
<dbReference type="Proteomes" id="UP000287023">
    <property type="component" value="Unassembled WGS sequence"/>
</dbReference>
<dbReference type="RefSeq" id="WP_127059933.1">
    <property type="nucleotide sequence ID" value="NZ_RZHF01000004.1"/>
</dbReference>
<protein>
    <submittedName>
        <fullName evidence="1">Uncharacterized protein</fullName>
    </submittedName>
</protein>
<organism evidence="1 2">
    <name type="scientific">Vreelandella nanhaiensis</name>
    <dbReference type="NCBI Taxonomy" id="1258546"/>
    <lineage>
        <taxon>Bacteria</taxon>
        <taxon>Pseudomonadati</taxon>
        <taxon>Pseudomonadota</taxon>
        <taxon>Gammaproteobacteria</taxon>
        <taxon>Oceanospirillales</taxon>
        <taxon>Halomonadaceae</taxon>
        <taxon>Vreelandella</taxon>
    </lineage>
</organism>
<evidence type="ECO:0000313" key="1">
    <source>
        <dbReference type="EMBL" id="RUR34488.1"/>
    </source>
</evidence>
<gene>
    <name evidence="1" type="ORF">ELY38_02545</name>
</gene>
<sequence length="68" mass="7430">MNGEKKELMPGQSESCLLVAALQAQTEAITRLADSNQQVIDYLLSQEAEDLDADIDGASSRYLDPDED</sequence>
<evidence type="ECO:0000313" key="2">
    <source>
        <dbReference type="Proteomes" id="UP000287023"/>
    </source>
</evidence>
<keyword evidence="2" id="KW-1185">Reference proteome</keyword>